<dbReference type="Pfam" id="PF06114">
    <property type="entry name" value="Peptidase_M78"/>
    <property type="match status" value="1"/>
</dbReference>
<feature type="domain" description="IrrE N-terminal-like" evidence="1">
    <location>
        <begin position="65"/>
        <end position="167"/>
    </location>
</feature>
<name>A0A101RK34_9ACTN</name>
<protein>
    <recommendedName>
        <fullName evidence="1">IrrE N-terminal-like domain-containing protein</fullName>
    </recommendedName>
</protein>
<dbReference type="InterPro" id="IPR010359">
    <property type="entry name" value="IrrE_HExxH"/>
</dbReference>
<dbReference type="PANTHER" id="PTHR43236">
    <property type="entry name" value="ANTITOXIN HIGA1"/>
    <property type="match status" value="1"/>
</dbReference>
<dbReference type="AlphaFoldDB" id="A0A101RK34"/>
<dbReference type="STRING" id="58343.AQJ46_49810"/>
<dbReference type="PANTHER" id="PTHR43236:SF1">
    <property type="entry name" value="BLL7220 PROTEIN"/>
    <property type="match status" value="1"/>
</dbReference>
<gene>
    <name evidence="2" type="ORF">AQJ46_49810</name>
</gene>
<dbReference type="Proteomes" id="UP000053669">
    <property type="component" value="Unassembled WGS sequence"/>
</dbReference>
<organism evidence="2 3">
    <name type="scientific">Streptomyces canus</name>
    <dbReference type="NCBI Taxonomy" id="58343"/>
    <lineage>
        <taxon>Bacteria</taxon>
        <taxon>Bacillati</taxon>
        <taxon>Actinomycetota</taxon>
        <taxon>Actinomycetes</taxon>
        <taxon>Kitasatosporales</taxon>
        <taxon>Streptomycetaceae</taxon>
        <taxon>Streptomyces</taxon>
        <taxon>Streptomyces aurantiacus group</taxon>
    </lineage>
</organism>
<comment type="caution">
    <text evidence="2">The sequence shown here is derived from an EMBL/GenBank/DDBJ whole genome shotgun (WGS) entry which is preliminary data.</text>
</comment>
<dbReference type="RefSeq" id="WP_059211990.1">
    <property type="nucleotide sequence ID" value="NZ_KQ948690.1"/>
</dbReference>
<dbReference type="InterPro" id="IPR052345">
    <property type="entry name" value="Rad_response_metalloprotease"/>
</dbReference>
<evidence type="ECO:0000313" key="3">
    <source>
        <dbReference type="Proteomes" id="UP000053669"/>
    </source>
</evidence>
<evidence type="ECO:0000313" key="2">
    <source>
        <dbReference type="EMBL" id="KUN54942.1"/>
    </source>
</evidence>
<reference evidence="2 3" key="1">
    <citation type="submission" date="2015-10" db="EMBL/GenBank/DDBJ databases">
        <title>Draft genome sequence of Streptomyces canus DSM 40017, type strain for the species Streptomyces canus.</title>
        <authorList>
            <person name="Ruckert C."/>
            <person name="Winkler A."/>
            <person name="Kalinowski J."/>
            <person name="Kampfer P."/>
            <person name="Glaeser S."/>
        </authorList>
    </citation>
    <scope>NUCLEOTIDE SEQUENCE [LARGE SCALE GENOMIC DNA]</scope>
    <source>
        <strain evidence="2 3">DSM 40017</strain>
    </source>
</reference>
<accession>A0A101RK34</accession>
<proteinExistence type="predicted"/>
<dbReference type="Gene3D" id="1.10.10.2910">
    <property type="match status" value="1"/>
</dbReference>
<evidence type="ECO:0000259" key="1">
    <source>
        <dbReference type="Pfam" id="PF06114"/>
    </source>
</evidence>
<sequence>MTRHRFIEEAPRQAEAMISAVERLHPGTLEALRADPLAELHRWTEIQVSLEAEAGDGGRCSVAGSYRSDSDPPTLVVGEARSLRRRGFTGLHELGHHLQQTDTALGQRLFDWEDSEAFEEAACDAFAARILVPDDQIPEDVRRRGPSADDVVTMFRTSQASREACCVRAARYLAGGGAVVLLDTTGEVLFAASRGMIPPARGSDQSRTPLVSAALRTRATIQRDKTYVVYRSGGHSDLLYGQAAWCDEDYLIAVLAEDSVAWRAFTAPRPYTQSSRFGSWRECETCGDSFKVTEPACEECGEPRCGQGHCGCTTARSRSDRTCERCSMVLAPSRFEGTSTTCRDCS</sequence>
<dbReference type="EMBL" id="LMWU01000082">
    <property type="protein sequence ID" value="KUN54942.1"/>
    <property type="molecule type" value="Genomic_DNA"/>
</dbReference>